<comment type="similarity">
    <text evidence="1">Belongs to the CapA family.</text>
</comment>
<dbReference type="Pfam" id="PF09587">
    <property type="entry name" value="PGA_cap"/>
    <property type="match status" value="1"/>
</dbReference>
<dbReference type="Gene3D" id="3.60.21.10">
    <property type="match status" value="1"/>
</dbReference>
<dbReference type="EMBL" id="QWVT01000015">
    <property type="protein sequence ID" value="RID85790.1"/>
    <property type="molecule type" value="Genomic_DNA"/>
</dbReference>
<feature type="compositionally biased region" description="Polar residues" evidence="2">
    <location>
        <begin position="34"/>
        <end position="45"/>
    </location>
</feature>
<feature type="domain" description="Capsule synthesis protein CapA" evidence="4">
    <location>
        <begin position="63"/>
        <end position="308"/>
    </location>
</feature>
<gene>
    <name evidence="5" type="ORF">D1970_09665</name>
</gene>
<proteinExistence type="inferred from homology"/>
<evidence type="ECO:0000256" key="1">
    <source>
        <dbReference type="ARBA" id="ARBA00005662"/>
    </source>
</evidence>
<dbReference type="InterPro" id="IPR029052">
    <property type="entry name" value="Metallo-depent_PP-like"/>
</dbReference>
<dbReference type="SMART" id="SM00854">
    <property type="entry name" value="PGA_cap"/>
    <property type="match status" value="1"/>
</dbReference>
<protein>
    <submittedName>
        <fullName evidence="5">CapA family protein</fullName>
    </submittedName>
</protein>
<feature type="transmembrane region" description="Helical" evidence="3">
    <location>
        <begin position="6"/>
        <end position="26"/>
    </location>
</feature>
<sequence length="387" mass="42551">MRKKRYALYVFIISFLLVIASSLLIVRMYQSKGTGSSDAVQTSAPLPQKKASEAGKELEEKVTLGAIGDILIHDRVYIDAMTKEGYDFKPMLASVKDILIQPDLLLANQETVLGGIELGLSGYPAFNSPREVGDAIIDSGVDIVSTANNHSLDKGEKGIQSAIGYMETTSLPYVGAFKDPEDKKKLRILEENGVKIAYLSYTYGTNGIPVPEGKDYLVNLIDRAAMKEEIRRARQNADAVVMSIHWGNEYERTPNNSQKDLAKFLADEGVDVIFGHHPHVLQPMEWIEAEDGRKTLIVYSLGNFLSGQVRDYKDIGGLVTVELTKNVTPGGNSITVSNPEFTPTYVASQAEQNYRVVLLKNAGSHGLPNAEEKYKEIMAHMNGPLSP</sequence>
<evidence type="ECO:0000313" key="5">
    <source>
        <dbReference type="EMBL" id="RID85790.1"/>
    </source>
</evidence>
<dbReference type="InterPro" id="IPR052169">
    <property type="entry name" value="CW_Biosynth-Accessory"/>
</dbReference>
<evidence type="ECO:0000256" key="2">
    <source>
        <dbReference type="SAM" id="MobiDB-lite"/>
    </source>
</evidence>
<dbReference type="RefSeq" id="WP_119112643.1">
    <property type="nucleotide sequence ID" value="NZ_CBCSEO010000002.1"/>
</dbReference>
<dbReference type="PANTHER" id="PTHR33393:SF12">
    <property type="entry name" value="CAPSULE BIOSYNTHESIS PROTEIN CAPA"/>
    <property type="match status" value="1"/>
</dbReference>
<evidence type="ECO:0000313" key="6">
    <source>
        <dbReference type="Proteomes" id="UP000265816"/>
    </source>
</evidence>
<dbReference type="SUPFAM" id="SSF56300">
    <property type="entry name" value="Metallo-dependent phosphatases"/>
    <property type="match status" value="1"/>
</dbReference>
<accession>A0A398BDF5</accession>
<dbReference type="InterPro" id="IPR019079">
    <property type="entry name" value="Capsule_synth_CapA"/>
</dbReference>
<evidence type="ECO:0000259" key="4">
    <source>
        <dbReference type="SMART" id="SM00854"/>
    </source>
</evidence>
<evidence type="ECO:0000256" key="3">
    <source>
        <dbReference type="SAM" id="Phobius"/>
    </source>
</evidence>
<organism evidence="5 6">
    <name type="scientific">Mesobacillus zeae</name>
    <dbReference type="NCBI Taxonomy" id="1917180"/>
    <lineage>
        <taxon>Bacteria</taxon>
        <taxon>Bacillati</taxon>
        <taxon>Bacillota</taxon>
        <taxon>Bacilli</taxon>
        <taxon>Bacillales</taxon>
        <taxon>Bacillaceae</taxon>
        <taxon>Mesobacillus</taxon>
    </lineage>
</organism>
<keyword evidence="6" id="KW-1185">Reference proteome</keyword>
<dbReference type="Proteomes" id="UP000265816">
    <property type="component" value="Unassembled WGS sequence"/>
</dbReference>
<keyword evidence="3" id="KW-0812">Transmembrane</keyword>
<dbReference type="CDD" id="cd07381">
    <property type="entry name" value="MPP_CapA"/>
    <property type="match status" value="1"/>
</dbReference>
<keyword evidence="3" id="KW-0472">Membrane</keyword>
<name>A0A398BDF5_9BACI</name>
<reference evidence="5 6" key="1">
    <citation type="submission" date="2018-08" db="EMBL/GenBank/DDBJ databases">
        <title>Bacillus jemisoniae sp. nov., Bacillus chryseoplanitiae sp. nov., Bacillus resnikiae sp. nov., and Bacillus frankliniae sp. nov., isolated from Viking spacecraft and associated surfaces.</title>
        <authorList>
            <person name="Seuylemezian A."/>
            <person name="Vaishampayan P."/>
        </authorList>
    </citation>
    <scope>NUCLEOTIDE SEQUENCE [LARGE SCALE GENOMIC DNA]</scope>
    <source>
        <strain evidence="5 6">JJ-247</strain>
    </source>
</reference>
<comment type="caution">
    <text evidence="5">The sequence shown here is derived from an EMBL/GenBank/DDBJ whole genome shotgun (WGS) entry which is preliminary data.</text>
</comment>
<dbReference type="PANTHER" id="PTHR33393">
    <property type="entry name" value="POLYGLUTAMINE SYNTHESIS ACCESSORY PROTEIN RV0574C-RELATED"/>
    <property type="match status" value="1"/>
</dbReference>
<keyword evidence="3" id="KW-1133">Transmembrane helix</keyword>
<feature type="region of interest" description="Disordered" evidence="2">
    <location>
        <begin position="34"/>
        <end position="54"/>
    </location>
</feature>
<dbReference type="OrthoDB" id="9810906at2"/>
<dbReference type="AlphaFoldDB" id="A0A398BDF5"/>